<comment type="caution">
    <text evidence="10">The sequence shown here is derived from an EMBL/GenBank/DDBJ whole genome shotgun (WGS) entry which is preliminary data.</text>
</comment>
<reference evidence="10 11" key="1">
    <citation type="submission" date="2024-07" db="EMBL/GenBank/DDBJ databases">
        <title>Section-level genome sequencing and comparative genomics of Aspergillus sections Usti and Cavernicolus.</title>
        <authorList>
            <consortium name="Lawrence Berkeley National Laboratory"/>
            <person name="Nybo J.L."/>
            <person name="Vesth T.C."/>
            <person name="Theobald S."/>
            <person name="Frisvad J.C."/>
            <person name="Larsen T.O."/>
            <person name="Kjaerboelling I."/>
            <person name="Rothschild-Mancinelli K."/>
            <person name="Lyhne E.K."/>
            <person name="Kogle M.E."/>
            <person name="Barry K."/>
            <person name="Clum A."/>
            <person name="Na H."/>
            <person name="Ledsgaard L."/>
            <person name="Lin J."/>
            <person name="Lipzen A."/>
            <person name="Kuo A."/>
            <person name="Riley R."/>
            <person name="Mondo S."/>
            <person name="Labutti K."/>
            <person name="Haridas S."/>
            <person name="Pangalinan J."/>
            <person name="Salamov A.A."/>
            <person name="Simmons B.A."/>
            <person name="Magnuson J.K."/>
            <person name="Chen J."/>
            <person name="Drula E."/>
            <person name="Henrissat B."/>
            <person name="Wiebenga A."/>
            <person name="Lubbers R.J."/>
            <person name="Gomes A.C."/>
            <person name="Makela M.R."/>
            <person name="Stajich J."/>
            <person name="Grigoriev I.V."/>
            <person name="Mortensen U.H."/>
            <person name="De Vries R.P."/>
            <person name="Baker S.E."/>
            <person name="Andersen M.R."/>
        </authorList>
    </citation>
    <scope>NUCLEOTIDE SEQUENCE [LARGE SCALE GENOMIC DNA]</scope>
    <source>
        <strain evidence="10 11">CBS 123904</strain>
    </source>
</reference>
<feature type="transmembrane region" description="Helical" evidence="8">
    <location>
        <begin position="331"/>
        <end position="354"/>
    </location>
</feature>
<dbReference type="InterPro" id="IPR003663">
    <property type="entry name" value="Sugar/inositol_transpt"/>
</dbReference>
<evidence type="ECO:0000259" key="9">
    <source>
        <dbReference type="PROSITE" id="PS50850"/>
    </source>
</evidence>
<feature type="transmembrane region" description="Helical" evidence="8">
    <location>
        <begin position="361"/>
        <end position="384"/>
    </location>
</feature>
<dbReference type="Proteomes" id="UP001610446">
    <property type="component" value="Unassembled WGS sequence"/>
</dbReference>
<dbReference type="Pfam" id="PF00083">
    <property type="entry name" value="Sugar_tr"/>
    <property type="match status" value="1"/>
</dbReference>
<gene>
    <name evidence="10" type="ORF">BJY01DRAFT_261000</name>
</gene>
<feature type="transmembrane region" description="Helical" evidence="8">
    <location>
        <begin position="140"/>
        <end position="162"/>
    </location>
</feature>
<dbReference type="PROSITE" id="PS00217">
    <property type="entry name" value="SUGAR_TRANSPORT_2"/>
    <property type="match status" value="1"/>
</dbReference>
<evidence type="ECO:0000256" key="4">
    <source>
        <dbReference type="ARBA" id="ARBA00022692"/>
    </source>
</evidence>
<dbReference type="InterPro" id="IPR005828">
    <property type="entry name" value="MFS_sugar_transport-like"/>
</dbReference>
<dbReference type="SUPFAM" id="SSF103473">
    <property type="entry name" value="MFS general substrate transporter"/>
    <property type="match status" value="1"/>
</dbReference>
<evidence type="ECO:0000256" key="5">
    <source>
        <dbReference type="ARBA" id="ARBA00022989"/>
    </source>
</evidence>
<keyword evidence="11" id="KW-1185">Reference proteome</keyword>
<protein>
    <submittedName>
        <fullName evidence="10">Hexose carrier protein</fullName>
    </submittedName>
</protein>
<evidence type="ECO:0000313" key="11">
    <source>
        <dbReference type="Proteomes" id="UP001610446"/>
    </source>
</evidence>
<dbReference type="NCBIfam" id="TIGR00879">
    <property type="entry name" value="SP"/>
    <property type="match status" value="1"/>
</dbReference>
<dbReference type="Gene3D" id="1.20.1250.20">
    <property type="entry name" value="MFS general substrate transporter like domains"/>
    <property type="match status" value="1"/>
</dbReference>
<evidence type="ECO:0000256" key="1">
    <source>
        <dbReference type="ARBA" id="ARBA00004141"/>
    </source>
</evidence>
<dbReference type="PROSITE" id="PS50850">
    <property type="entry name" value="MFS"/>
    <property type="match status" value="1"/>
</dbReference>
<feature type="domain" description="Major facilitator superfamily (MFS) profile" evidence="9">
    <location>
        <begin position="38"/>
        <end position="486"/>
    </location>
</feature>
<evidence type="ECO:0000256" key="8">
    <source>
        <dbReference type="SAM" id="Phobius"/>
    </source>
</evidence>
<feature type="transmembrane region" description="Helical" evidence="8">
    <location>
        <begin position="396"/>
        <end position="421"/>
    </location>
</feature>
<feature type="transmembrane region" description="Helical" evidence="8">
    <location>
        <begin position="174"/>
        <end position="193"/>
    </location>
</feature>
<evidence type="ECO:0000256" key="6">
    <source>
        <dbReference type="ARBA" id="ARBA00023136"/>
    </source>
</evidence>
<comment type="subcellular location">
    <subcellularLocation>
        <location evidence="1">Membrane</location>
        <topology evidence="1">Multi-pass membrane protein</topology>
    </subcellularLocation>
</comment>
<dbReference type="PRINTS" id="PR00171">
    <property type="entry name" value="SUGRTRNSPORT"/>
</dbReference>
<feature type="transmembrane region" description="Helical" evidence="8">
    <location>
        <begin position="205"/>
        <end position="226"/>
    </location>
</feature>
<feature type="transmembrane region" description="Helical" evidence="8">
    <location>
        <begin position="54"/>
        <end position="72"/>
    </location>
</feature>
<comment type="similarity">
    <text evidence="2 7">Belongs to the major facilitator superfamily. Sugar transporter (TC 2.A.1.1) family.</text>
</comment>
<sequence>MRTRRGNRSIKGDSTSMEHVEAAAGATTITEDPSLLEESISYGRGGLHGILNSGYVFGAASLASLGGISFGYDQGVISIINAEFGKGFMTGMLLLGALVGCLLMPYLVDRISRKWALAAAVVVFDTGAVIQTSAQNYGAIVAGRAIGGVGMGALAMGAPLYIAEIAPSNLRGTLLVLESVSIVSVAVISYWITFGTRFIAGETSFRLPLGLQMIPATVLGVTIHFFPYSPRWLALADCADECVASQAKLHRLPSTDPRVQAEFWGILLETTVQRALNEKRHPAITGAKLDIISWLDLLRLRVTFFQQFMGVNAFIYYALALFQSIGQTAEMSLVLSGVFNVLQLVAVLVCILLIDNLDRRPLAIFGGFGAASAYIIIAVLSALYSDNRAAHVAAGWAGVAMSFLFIIVFGAFYSSLGWALPPEVYTNTSRARGVGLATSVGWLGNFIVGISTPPMIASIGYGTYLFYAALCLLAGLWAVFLLPETRGKTLKELDKLFGDESGREERELMRATVMVAGK</sequence>
<dbReference type="InterPro" id="IPR005829">
    <property type="entry name" value="Sugar_transporter_CS"/>
</dbReference>
<keyword evidence="4 8" id="KW-0812">Transmembrane</keyword>
<feature type="transmembrane region" description="Helical" evidence="8">
    <location>
        <begin position="308"/>
        <end position="325"/>
    </location>
</feature>
<evidence type="ECO:0000256" key="3">
    <source>
        <dbReference type="ARBA" id="ARBA00022448"/>
    </source>
</evidence>
<dbReference type="InterPro" id="IPR050360">
    <property type="entry name" value="MFS_Sugar_Transporters"/>
</dbReference>
<name>A0ABR4ITK7_9EURO</name>
<dbReference type="PANTHER" id="PTHR48022">
    <property type="entry name" value="PLASTIDIC GLUCOSE TRANSPORTER 4"/>
    <property type="match status" value="1"/>
</dbReference>
<dbReference type="EMBL" id="JBFXLU010000312">
    <property type="protein sequence ID" value="KAL2830158.1"/>
    <property type="molecule type" value="Genomic_DNA"/>
</dbReference>
<feature type="transmembrane region" description="Helical" evidence="8">
    <location>
        <begin position="115"/>
        <end position="134"/>
    </location>
</feature>
<keyword evidence="5 8" id="KW-1133">Transmembrane helix</keyword>
<feature type="transmembrane region" description="Helical" evidence="8">
    <location>
        <begin position="464"/>
        <end position="482"/>
    </location>
</feature>
<dbReference type="InterPro" id="IPR020846">
    <property type="entry name" value="MFS_dom"/>
</dbReference>
<organism evidence="10 11">
    <name type="scientific">Aspergillus pseudoustus</name>
    <dbReference type="NCBI Taxonomy" id="1810923"/>
    <lineage>
        <taxon>Eukaryota</taxon>
        <taxon>Fungi</taxon>
        <taxon>Dikarya</taxon>
        <taxon>Ascomycota</taxon>
        <taxon>Pezizomycotina</taxon>
        <taxon>Eurotiomycetes</taxon>
        <taxon>Eurotiomycetidae</taxon>
        <taxon>Eurotiales</taxon>
        <taxon>Aspergillaceae</taxon>
        <taxon>Aspergillus</taxon>
        <taxon>Aspergillus subgen. Nidulantes</taxon>
    </lineage>
</organism>
<evidence type="ECO:0000256" key="7">
    <source>
        <dbReference type="RuleBase" id="RU003346"/>
    </source>
</evidence>
<keyword evidence="3 7" id="KW-0813">Transport</keyword>
<feature type="transmembrane region" description="Helical" evidence="8">
    <location>
        <begin position="433"/>
        <end position="452"/>
    </location>
</feature>
<feature type="transmembrane region" description="Helical" evidence="8">
    <location>
        <begin position="84"/>
        <end position="108"/>
    </location>
</feature>
<keyword evidence="6 8" id="KW-0472">Membrane</keyword>
<dbReference type="PANTHER" id="PTHR48022:SF14">
    <property type="entry name" value="MAJOR FACILITATOR SUPERFAMILY (MFS) PROFILE DOMAIN-CONTAINING PROTEIN-RELATED"/>
    <property type="match status" value="1"/>
</dbReference>
<proteinExistence type="inferred from homology"/>
<evidence type="ECO:0000313" key="10">
    <source>
        <dbReference type="EMBL" id="KAL2830158.1"/>
    </source>
</evidence>
<evidence type="ECO:0000256" key="2">
    <source>
        <dbReference type="ARBA" id="ARBA00010992"/>
    </source>
</evidence>
<accession>A0ABR4ITK7</accession>
<dbReference type="InterPro" id="IPR036259">
    <property type="entry name" value="MFS_trans_sf"/>
</dbReference>